<dbReference type="InterPro" id="IPR027417">
    <property type="entry name" value="P-loop_NTPase"/>
</dbReference>
<dbReference type="AlphaFoldDB" id="A0A9N9RKJ9"/>
<keyword evidence="2" id="KW-1185">Reference proteome</keyword>
<dbReference type="Proteomes" id="UP001153620">
    <property type="component" value="Chromosome 1"/>
</dbReference>
<sequence length="400" mass="47032">MMNLDGYCELMKVLKNSSDYQNFYKILFYPLEIDSYMEQHKIYEILGELLFRIGIERPSKNEIIDFMIANLCKFNEHFYKKQTVKIEFHNCTADGMKYLKKLSSKLQIPIIYEDSAETHENHPKIICDFKDNSSDDKFMIISSENDTDNNNSNQDKSHDCNLKLKKAIELKLCYNNLKYVIQNARLRKPLKHTHGEWNHRVLMVGRVGSGRKTQASQLAKEFGLILIDFDQMIKEYEQQSCDIEKHSLGFWGFIQEILLKPQCLHNGYVIVSNVISRLYLIMFMEKFKHEPNKIIFIHTNENKCRRRILKQKGIYHDNKTDVDTSSTSTSQTTLSSASSACGENVNLYLDYQMNLYNLHKKDFLRYFASTKDLREKIYHVNGNGSVNDIKSWIWAYFCDV</sequence>
<name>A0A9N9RKJ9_9DIPT</name>
<reference evidence="1" key="2">
    <citation type="submission" date="2022-10" db="EMBL/GenBank/DDBJ databases">
        <authorList>
            <consortium name="ENA_rothamsted_submissions"/>
            <consortium name="culmorum"/>
            <person name="King R."/>
        </authorList>
    </citation>
    <scope>NUCLEOTIDE SEQUENCE</scope>
</reference>
<evidence type="ECO:0000313" key="2">
    <source>
        <dbReference type="Proteomes" id="UP001153620"/>
    </source>
</evidence>
<gene>
    <name evidence="1" type="ORF">CHIRRI_LOCUS957</name>
</gene>
<evidence type="ECO:0008006" key="3">
    <source>
        <dbReference type="Google" id="ProtNLM"/>
    </source>
</evidence>
<proteinExistence type="predicted"/>
<dbReference type="SUPFAM" id="SSF52540">
    <property type="entry name" value="P-loop containing nucleoside triphosphate hydrolases"/>
    <property type="match status" value="1"/>
</dbReference>
<dbReference type="Gene3D" id="3.40.50.300">
    <property type="entry name" value="P-loop containing nucleotide triphosphate hydrolases"/>
    <property type="match status" value="1"/>
</dbReference>
<protein>
    <recommendedName>
        <fullName evidence="3">Shikimate kinase</fullName>
    </recommendedName>
</protein>
<dbReference type="EMBL" id="OU895877">
    <property type="protein sequence ID" value="CAG9797972.1"/>
    <property type="molecule type" value="Genomic_DNA"/>
</dbReference>
<evidence type="ECO:0000313" key="1">
    <source>
        <dbReference type="EMBL" id="CAG9797972.1"/>
    </source>
</evidence>
<dbReference type="OrthoDB" id="522106at2759"/>
<organism evidence="1 2">
    <name type="scientific">Chironomus riparius</name>
    <dbReference type="NCBI Taxonomy" id="315576"/>
    <lineage>
        <taxon>Eukaryota</taxon>
        <taxon>Metazoa</taxon>
        <taxon>Ecdysozoa</taxon>
        <taxon>Arthropoda</taxon>
        <taxon>Hexapoda</taxon>
        <taxon>Insecta</taxon>
        <taxon>Pterygota</taxon>
        <taxon>Neoptera</taxon>
        <taxon>Endopterygota</taxon>
        <taxon>Diptera</taxon>
        <taxon>Nematocera</taxon>
        <taxon>Chironomoidea</taxon>
        <taxon>Chironomidae</taxon>
        <taxon>Chironominae</taxon>
        <taxon>Chironomus</taxon>
    </lineage>
</organism>
<accession>A0A9N9RKJ9</accession>
<reference evidence="1" key="1">
    <citation type="submission" date="2022-01" db="EMBL/GenBank/DDBJ databases">
        <authorList>
            <person name="King R."/>
        </authorList>
    </citation>
    <scope>NUCLEOTIDE SEQUENCE</scope>
</reference>